<feature type="region of interest" description="Disordered" evidence="5">
    <location>
        <begin position="643"/>
        <end position="673"/>
    </location>
</feature>
<dbReference type="FunFam" id="2.60.40.10:FF:000272">
    <property type="entry name" value="Immunoglobulin superfamily member 9B"/>
    <property type="match status" value="1"/>
</dbReference>
<dbReference type="InterPro" id="IPR013783">
    <property type="entry name" value="Ig-like_fold"/>
</dbReference>
<evidence type="ECO:0000313" key="10">
    <source>
        <dbReference type="Proteomes" id="UP001221898"/>
    </source>
</evidence>
<keyword evidence="1" id="KW-0732">Signal</keyword>
<dbReference type="SMART" id="SM00408">
    <property type="entry name" value="IGc2"/>
    <property type="match status" value="4"/>
</dbReference>
<dbReference type="CDD" id="cd00063">
    <property type="entry name" value="FN3"/>
    <property type="match status" value="2"/>
</dbReference>
<feature type="domain" description="Ig-like" evidence="7">
    <location>
        <begin position="287"/>
        <end position="368"/>
    </location>
</feature>
<dbReference type="FunFam" id="2.60.40.10:FF:000321">
    <property type="entry name" value="protein turtle homolog B isoform X2"/>
    <property type="match status" value="1"/>
</dbReference>
<dbReference type="FunFam" id="2.60.40.10:FF:000226">
    <property type="entry name" value="protein turtle homolog B"/>
    <property type="match status" value="1"/>
</dbReference>
<dbReference type="InterPro" id="IPR036179">
    <property type="entry name" value="Ig-like_dom_sf"/>
</dbReference>
<name>A0AAD7WCT1_9TELE</name>
<proteinExistence type="predicted"/>
<dbReference type="SMART" id="SM00409">
    <property type="entry name" value="IG"/>
    <property type="match status" value="4"/>
</dbReference>
<accession>A0AAD7WCT1</accession>
<dbReference type="Pfam" id="PF07679">
    <property type="entry name" value="I-set"/>
    <property type="match status" value="1"/>
</dbReference>
<evidence type="ECO:0000313" key="9">
    <source>
        <dbReference type="EMBL" id="KAJ8391214.1"/>
    </source>
</evidence>
<dbReference type="SMART" id="SM00060">
    <property type="entry name" value="FN3"/>
    <property type="match status" value="3"/>
</dbReference>
<feature type="domain" description="Fibronectin type-III" evidence="8">
    <location>
        <begin position="380"/>
        <end position="476"/>
    </location>
</feature>
<evidence type="ECO:0000256" key="4">
    <source>
        <dbReference type="ARBA" id="ARBA00023319"/>
    </source>
</evidence>
<evidence type="ECO:0000256" key="6">
    <source>
        <dbReference type="SAM" id="Phobius"/>
    </source>
</evidence>
<evidence type="ECO:0000256" key="3">
    <source>
        <dbReference type="ARBA" id="ARBA00023157"/>
    </source>
</evidence>
<evidence type="ECO:0000256" key="5">
    <source>
        <dbReference type="SAM" id="MobiDB-lite"/>
    </source>
</evidence>
<dbReference type="Pfam" id="PF13927">
    <property type="entry name" value="Ig_3"/>
    <property type="match status" value="2"/>
</dbReference>
<dbReference type="InterPro" id="IPR003599">
    <property type="entry name" value="Ig_sub"/>
</dbReference>
<dbReference type="SUPFAM" id="SSF48726">
    <property type="entry name" value="Immunoglobulin"/>
    <property type="match status" value="4"/>
</dbReference>
<feature type="domain" description="Ig-like" evidence="7">
    <location>
        <begin position="95"/>
        <end position="187"/>
    </location>
</feature>
<dbReference type="PANTHER" id="PTHR12231:SF240">
    <property type="entry name" value="PROTEIN TURTLE HOMOLOG B"/>
    <property type="match status" value="1"/>
</dbReference>
<dbReference type="InterPro" id="IPR013098">
    <property type="entry name" value="Ig_I-set"/>
</dbReference>
<evidence type="ECO:0000259" key="8">
    <source>
        <dbReference type="PROSITE" id="PS50853"/>
    </source>
</evidence>
<keyword evidence="6" id="KW-0812">Transmembrane</keyword>
<dbReference type="GO" id="GO:0043005">
    <property type="term" value="C:neuron projection"/>
    <property type="evidence" value="ECO:0007669"/>
    <property type="project" value="TreeGrafter"/>
</dbReference>
<keyword evidence="6" id="KW-0472">Membrane</keyword>
<evidence type="ECO:0000256" key="2">
    <source>
        <dbReference type="ARBA" id="ARBA00022737"/>
    </source>
</evidence>
<dbReference type="InterPro" id="IPR003961">
    <property type="entry name" value="FN3_dom"/>
</dbReference>
<evidence type="ECO:0000256" key="1">
    <source>
        <dbReference type="ARBA" id="ARBA00022729"/>
    </source>
</evidence>
<keyword evidence="2" id="KW-0677">Repeat</keyword>
<dbReference type="Proteomes" id="UP001221898">
    <property type="component" value="Unassembled WGS sequence"/>
</dbReference>
<dbReference type="FunFam" id="2.60.40.10:FF:000389">
    <property type="entry name" value="Immunoglobulin superfamily member 9B"/>
    <property type="match status" value="1"/>
</dbReference>
<gene>
    <name evidence="9" type="ORF">AAFF_G00094810</name>
</gene>
<dbReference type="PROSITE" id="PS50853">
    <property type="entry name" value="FN3"/>
    <property type="match status" value="2"/>
</dbReference>
<feature type="transmembrane region" description="Helical" evidence="6">
    <location>
        <begin position="591"/>
        <end position="616"/>
    </location>
</feature>
<dbReference type="PROSITE" id="PS50835">
    <property type="entry name" value="IG_LIKE"/>
    <property type="match status" value="4"/>
</dbReference>
<dbReference type="AlphaFoldDB" id="A0AAD7WCT1"/>
<dbReference type="FunFam" id="2.60.40.10:FF:000323">
    <property type="entry name" value="Immunoglobulin superfamily member 9B"/>
    <property type="match status" value="1"/>
</dbReference>
<dbReference type="SUPFAM" id="SSF49265">
    <property type="entry name" value="Fibronectin type III"/>
    <property type="match status" value="1"/>
</dbReference>
<evidence type="ECO:0000259" key="7">
    <source>
        <dbReference type="PROSITE" id="PS50835"/>
    </source>
</evidence>
<feature type="domain" description="Fibronectin type-III" evidence="8">
    <location>
        <begin position="489"/>
        <end position="582"/>
    </location>
</feature>
<dbReference type="InterPro" id="IPR036116">
    <property type="entry name" value="FN3_sf"/>
</dbReference>
<dbReference type="Gene3D" id="2.60.40.10">
    <property type="entry name" value="Immunoglobulins"/>
    <property type="match status" value="6"/>
</dbReference>
<keyword evidence="3" id="KW-1015">Disulfide bond</keyword>
<comment type="caution">
    <text evidence="9">The sequence shown here is derived from an EMBL/GenBank/DDBJ whole genome shotgun (WGS) entry which is preliminary data.</text>
</comment>
<keyword evidence="4" id="KW-0393">Immunoglobulin domain</keyword>
<feature type="domain" description="Ig-like" evidence="7">
    <location>
        <begin position="6"/>
        <end position="92"/>
    </location>
</feature>
<sequence>MGSAPPTFTDTPAQYVEAKEGGSITLSCTAFGNPKPVVSWIREGERLVDSEKYKVSDGSVTVRSIHREDRGAYTCRAHSVQGEAIHTTRLLVQGPPFIVSPPKNITVNISQDALFTCQAEAYPGNLTYTWFWEEDNVYFKNDLKLRVRILIDGTLNIFRVKPEDAGRYTCSPSNSLGHAPTASAHLIVQYSARVLNMPPVIYVPRKLPGFIRCPADANPPVTSVKWEKDGLPLRVEKYPGWSQLEDGSIRVEEVTEDSLGTYTCEPHNVMGTMGKSAPATLVLKDPPYFNVRPGGEYRQEAGRELVIPCAASGDPEVPTIVWRKVGKPSKSQHHILPSGSLKFSSLSKEDHGEWECVATNVVTSITASTRLLVIGTSPHAPTNIHVLVSATSANVSWEPGYDGGFEQTFSVWYGPVVKRAQFGPHDWRSVAVPGARSWLQVQGLEAETAYQFSVLAQNKLGTGPFSEVVTVNTLVFPISTPETLVLLTPPRCLTANRTQQGVLLTWLPPANHTSPIDHYIMEFRLGERWEVLSDAIPAGETERLVKDLVQESWYEFRVMAVMENVISENSNIVGNLFSTPEMADEGMARPVVAGIVATICFLAAAILFSTLAACFVNKQRRRKFKRKRDPPLSITHFRKSIETPIPLTPLPGIEPYWERPDESSYRPPRTSPQ</sequence>
<dbReference type="InterPro" id="IPR003598">
    <property type="entry name" value="Ig_sub2"/>
</dbReference>
<dbReference type="EMBL" id="JAINUG010000160">
    <property type="protein sequence ID" value="KAJ8391214.1"/>
    <property type="molecule type" value="Genomic_DNA"/>
</dbReference>
<organism evidence="9 10">
    <name type="scientific">Aldrovandia affinis</name>
    <dbReference type="NCBI Taxonomy" id="143900"/>
    <lineage>
        <taxon>Eukaryota</taxon>
        <taxon>Metazoa</taxon>
        <taxon>Chordata</taxon>
        <taxon>Craniata</taxon>
        <taxon>Vertebrata</taxon>
        <taxon>Euteleostomi</taxon>
        <taxon>Actinopterygii</taxon>
        <taxon>Neopterygii</taxon>
        <taxon>Teleostei</taxon>
        <taxon>Notacanthiformes</taxon>
        <taxon>Halosauridae</taxon>
        <taxon>Aldrovandia</taxon>
    </lineage>
</organism>
<dbReference type="PANTHER" id="PTHR12231">
    <property type="entry name" value="CTX-RELATED TYPE I TRANSMEMBRANE PROTEIN"/>
    <property type="match status" value="1"/>
</dbReference>
<protein>
    <submittedName>
        <fullName evidence="9">Uncharacterized protein</fullName>
    </submittedName>
</protein>
<reference evidence="9" key="1">
    <citation type="journal article" date="2023" name="Science">
        <title>Genome structures resolve the early diversification of teleost fishes.</title>
        <authorList>
            <person name="Parey E."/>
            <person name="Louis A."/>
            <person name="Montfort J."/>
            <person name="Bouchez O."/>
            <person name="Roques C."/>
            <person name="Iampietro C."/>
            <person name="Lluch J."/>
            <person name="Castinel A."/>
            <person name="Donnadieu C."/>
            <person name="Desvignes T."/>
            <person name="Floi Bucao C."/>
            <person name="Jouanno E."/>
            <person name="Wen M."/>
            <person name="Mejri S."/>
            <person name="Dirks R."/>
            <person name="Jansen H."/>
            <person name="Henkel C."/>
            <person name="Chen W.J."/>
            <person name="Zahm M."/>
            <person name="Cabau C."/>
            <person name="Klopp C."/>
            <person name="Thompson A.W."/>
            <person name="Robinson-Rechavi M."/>
            <person name="Braasch I."/>
            <person name="Lecointre G."/>
            <person name="Bobe J."/>
            <person name="Postlethwait J.H."/>
            <person name="Berthelot C."/>
            <person name="Roest Crollius H."/>
            <person name="Guiguen Y."/>
        </authorList>
    </citation>
    <scope>NUCLEOTIDE SEQUENCE</scope>
    <source>
        <strain evidence="9">NC1722</strain>
    </source>
</reference>
<dbReference type="Pfam" id="PF13895">
    <property type="entry name" value="Ig_2"/>
    <property type="match status" value="1"/>
</dbReference>
<dbReference type="InterPro" id="IPR007110">
    <property type="entry name" value="Ig-like_dom"/>
</dbReference>
<dbReference type="Pfam" id="PF00041">
    <property type="entry name" value="fn3"/>
    <property type="match status" value="2"/>
</dbReference>
<feature type="domain" description="Ig-like" evidence="7">
    <location>
        <begin position="211"/>
        <end position="282"/>
    </location>
</feature>
<keyword evidence="6" id="KW-1133">Transmembrane helix</keyword>
<keyword evidence="10" id="KW-1185">Reference proteome</keyword>
<dbReference type="InterPro" id="IPR051170">
    <property type="entry name" value="Neural/epithelial_adhesion"/>
</dbReference>